<comment type="caution">
    <text evidence="1">The sequence shown here is derived from an EMBL/GenBank/DDBJ whole genome shotgun (WGS) entry which is preliminary data.</text>
</comment>
<sequence>MEDMDESLDHAAVQRLVLRLEKAVSKNTEDRIKHASSPEGFAESEAELDEAIQRLLLLANSVQYLETLQELECLPTLVGLMAHENADIALDVIQVVVEVTGEDAWSGESQEERDAVEGFVRALGKEGFFEVLGDNLRRLDESAESSEGEADRQGVFQTLGLVENLVSLSIELAETAVAATKLLTWLIGRISKTFTEDPVDSNQQYSAEILSILLQSSPKIREAASNDLMDALLRCTAKYRKRSPEDETELEYVENIIDSVCMLLTTDQGKRTFIELEGVELVLLLQKQPVAGKLLSLKILDYALTPGSDSAVPRDIAKRYIDGLGLKYLFPILMKKGKGDMAKLYKRHPEFEERTVNCVAWLFRLTDKGTPAHWRVLAKFMPSPEDDKGWKLRVDRIVELNAQYAERVASAEDSDEEDEDEDEEDAEDRYLRRLDAGLFSLQMCNIIVGFAVGEEAVKSRTETMLKRRGRSLGTVRAELVEYVAVKQAETLGAAASNDASFKSMDLAQLLEHL</sequence>
<proteinExistence type="predicted"/>
<evidence type="ECO:0000313" key="1">
    <source>
        <dbReference type="EMBL" id="KAJ1941168.1"/>
    </source>
</evidence>
<gene>
    <name evidence="1" type="ORF">FBU59_003579</name>
</gene>
<dbReference type="Proteomes" id="UP001150603">
    <property type="component" value="Unassembled WGS sequence"/>
</dbReference>
<protein>
    <submittedName>
        <fullName evidence="1">Uncharacterized protein</fullName>
    </submittedName>
</protein>
<reference evidence="1" key="1">
    <citation type="submission" date="2022-07" db="EMBL/GenBank/DDBJ databases">
        <title>Phylogenomic reconstructions and comparative analyses of Kickxellomycotina fungi.</title>
        <authorList>
            <person name="Reynolds N.K."/>
            <person name="Stajich J.E."/>
            <person name="Barry K."/>
            <person name="Grigoriev I.V."/>
            <person name="Crous P."/>
            <person name="Smith M.E."/>
        </authorList>
    </citation>
    <scope>NUCLEOTIDE SEQUENCE</scope>
    <source>
        <strain evidence="1">NRRL 5244</strain>
    </source>
</reference>
<keyword evidence="2" id="KW-1185">Reference proteome</keyword>
<accession>A0ACC1J7Z7</accession>
<name>A0ACC1J7Z7_9FUNG</name>
<organism evidence="1 2">
    <name type="scientific">Linderina macrospora</name>
    <dbReference type="NCBI Taxonomy" id="4868"/>
    <lineage>
        <taxon>Eukaryota</taxon>
        <taxon>Fungi</taxon>
        <taxon>Fungi incertae sedis</taxon>
        <taxon>Zoopagomycota</taxon>
        <taxon>Kickxellomycotina</taxon>
        <taxon>Kickxellomycetes</taxon>
        <taxon>Kickxellales</taxon>
        <taxon>Kickxellaceae</taxon>
        <taxon>Linderina</taxon>
    </lineage>
</organism>
<evidence type="ECO:0000313" key="2">
    <source>
        <dbReference type="Proteomes" id="UP001150603"/>
    </source>
</evidence>
<dbReference type="EMBL" id="JANBPW010002335">
    <property type="protein sequence ID" value="KAJ1941168.1"/>
    <property type="molecule type" value="Genomic_DNA"/>
</dbReference>